<gene>
    <name evidence="2" type="ORF">PRCB_09290</name>
</gene>
<keyword evidence="1" id="KW-1133">Transmembrane helix</keyword>
<dbReference type="EMBL" id="PIQI01000013">
    <property type="protein sequence ID" value="PJZ05849.1"/>
    <property type="molecule type" value="Genomic_DNA"/>
</dbReference>
<reference evidence="2 3" key="1">
    <citation type="submission" date="2017-11" db="EMBL/GenBank/DDBJ databases">
        <title>The genome sequence of Pantoea rodasii DSM 26611.</title>
        <authorList>
            <person name="Gao J."/>
            <person name="Mao X."/>
            <person name="Sun J."/>
        </authorList>
    </citation>
    <scope>NUCLEOTIDE SEQUENCE [LARGE SCALE GENOMIC DNA]</scope>
    <source>
        <strain evidence="2 3">DSM 26611</strain>
    </source>
</reference>
<protein>
    <submittedName>
        <fullName evidence="2">DUF1275 domain-containing protein</fullName>
    </submittedName>
</protein>
<evidence type="ECO:0000313" key="3">
    <source>
        <dbReference type="Proteomes" id="UP000232062"/>
    </source>
</evidence>
<evidence type="ECO:0000256" key="1">
    <source>
        <dbReference type="SAM" id="Phobius"/>
    </source>
</evidence>
<comment type="caution">
    <text evidence="2">The sequence shown here is derived from an EMBL/GenBank/DDBJ whole genome shotgun (WGS) entry which is preliminary data.</text>
</comment>
<feature type="transmembrane region" description="Helical" evidence="1">
    <location>
        <begin position="16"/>
        <end position="39"/>
    </location>
</feature>
<dbReference type="Proteomes" id="UP000232062">
    <property type="component" value="Unassembled WGS sequence"/>
</dbReference>
<dbReference type="PANTHER" id="PTHR37314:SF4">
    <property type="entry name" value="UPF0700 TRANSMEMBRANE PROTEIN YOAK"/>
    <property type="match status" value="1"/>
</dbReference>
<feature type="transmembrane region" description="Helical" evidence="1">
    <location>
        <begin position="185"/>
        <end position="207"/>
    </location>
</feature>
<dbReference type="PANTHER" id="PTHR37314">
    <property type="entry name" value="SLR0142 PROTEIN"/>
    <property type="match status" value="1"/>
</dbReference>
<feature type="transmembrane region" description="Helical" evidence="1">
    <location>
        <begin position="94"/>
        <end position="117"/>
    </location>
</feature>
<name>A0A2M9WEC3_9GAMM</name>
<dbReference type="Pfam" id="PF06912">
    <property type="entry name" value="DUF1275"/>
    <property type="match status" value="1"/>
</dbReference>
<dbReference type="AlphaFoldDB" id="A0A2M9WEC3"/>
<evidence type="ECO:0000313" key="2">
    <source>
        <dbReference type="EMBL" id="PJZ05849.1"/>
    </source>
</evidence>
<feature type="transmembrane region" description="Helical" evidence="1">
    <location>
        <begin position="59"/>
        <end position="82"/>
    </location>
</feature>
<dbReference type="RefSeq" id="WP_100701425.1">
    <property type="nucleotide sequence ID" value="NZ_PIQI01000013.1"/>
</dbReference>
<accession>A0A2M9WEC3</accession>
<dbReference type="InterPro" id="IPR010699">
    <property type="entry name" value="DUF1275"/>
</dbReference>
<feature type="transmembrane region" description="Helical" evidence="1">
    <location>
        <begin position="213"/>
        <end position="235"/>
    </location>
</feature>
<organism evidence="2 3">
    <name type="scientific">Pantoea rodasii</name>
    <dbReference type="NCBI Taxonomy" id="1076549"/>
    <lineage>
        <taxon>Bacteria</taxon>
        <taxon>Pseudomonadati</taxon>
        <taxon>Pseudomonadota</taxon>
        <taxon>Gammaproteobacteria</taxon>
        <taxon>Enterobacterales</taxon>
        <taxon>Erwiniaceae</taxon>
        <taxon>Pantoea</taxon>
    </lineage>
</organism>
<keyword evidence="1" id="KW-0812">Transmembrane</keyword>
<keyword evidence="3" id="KW-1185">Reference proteome</keyword>
<dbReference type="OrthoDB" id="270162at2"/>
<proteinExistence type="predicted"/>
<keyword evidence="1" id="KW-0472">Membrane</keyword>
<sequence>MLLRRKKHRTHGEDRLLALTLATTAGVLNAMAFGAFGFFPSHMTGNTSQLSAEAGSYDLHGLLFLAVLILAFVTGATLARLAVAFGLRRNVRTVFCLVLLCEGVLLLATSLVEIRWYSIRNNGEVLVTLALLMGLHNATSTQLSGGRVRSTHVTGTLTDAGMALGSWLRASVSRREAADAPAHRALLGTHLVTIVSFLSGCVAGYFLFVRFGFSAMAGLAGLLILTALGGIARALHLTGWRFW</sequence>